<reference evidence="3 4" key="1">
    <citation type="submission" date="2021-03" db="EMBL/GenBank/DDBJ databases">
        <title>Fibrella sp. HMF5405 genome sequencing and assembly.</title>
        <authorList>
            <person name="Kang H."/>
            <person name="Kim H."/>
            <person name="Bae S."/>
            <person name="Joh K."/>
        </authorList>
    </citation>
    <scope>NUCLEOTIDE SEQUENCE [LARGE SCALE GENOMIC DNA]</scope>
    <source>
        <strain evidence="3 4">HMF5405</strain>
    </source>
</reference>
<dbReference type="Pfam" id="PF04030">
    <property type="entry name" value="ALO"/>
    <property type="match status" value="1"/>
</dbReference>
<dbReference type="InterPro" id="IPR006094">
    <property type="entry name" value="Oxid_FAD_bind_N"/>
</dbReference>
<dbReference type="PROSITE" id="PS51387">
    <property type="entry name" value="FAD_PCMH"/>
    <property type="match status" value="1"/>
</dbReference>
<dbReference type="InterPro" id="IPR016171">
    <property type="entry name" value="Vanillyl_alc_oxidase_C-sub2"/>
</dbReference>
<evidence type="ECO:0000256" key="1">
    <source>
        <dbReference type="ARBA" id="ARBA00023002"/>
    </source>
</evidence>
<protein>
    <submittedName>
        <fullName evidence="3">FAD-binding protein</fullName>
    </submittedName>
</protein>
<dbReference type="InterPro" id="IPR016166">
    <property type="entry name" value="FAD-bd_PCMH"/>
</dbReference>
<evidence type="ECO:0000313" key="4">
    <source>
        <dbReference type="Proteomes" id="UP000664628"/>
    </source>
</evidence>
<dbReference type="SUPFAM" id="SSF56176">
    <property type="entry name" value="FAD-binding/transporter-associated domain-like"/>
    <property type="match status" value="2"/>
</dbReference>
<dbReference type="Gene3D" id="3.30.465.10">
    <property type="match status" value="2"/>
</dbReference>
<keyword evidence="1" id="KW-0560">Oxidoreductase</keyword>
<keyword evidence="4" id="KW-1185">Reference proteome</keyword>
<accession>A0ABS3JK34</accession>
<dbReference type="Pfam" id="PF01565">
    <property type="entry name" value="FAD_binding_4"/>
    <property type="match status" value="1"/>
</dbReference>
<dbReference type="PANTHER" id="PTHR43762">
    <property type="entry name" value="L-GULONOLACTONE OXIDASE"/>
    <property type="match status" value="1"/>
</dbReference>
<gene>
    <name evidence="3" type="ORF">J2I46_17355</name>
</gene>
<dbReference type="EMBL" id="JAFMYW010000005">
    <property type="protein sequence ID" value="MBO0950366.1"/>
    <property type="molecule type" value="Genomic_DNA"/>
</dbReference>
<feature type="domain" description="FAD-binding PCMH-type" evidence="2">
    <location>
        <begin position="4"/>
        <end position="207"/>
    </location>
</feature>
<dbReference type="Gene3D" id="1.10.45.10">
    <property type="entry name" value="Vanillyl-alcohol Oxidase, Chain A, domain 4"/>
    <property type="match status" value="1"/>
</dbReference>
<dbReference type="Gene3D" id="3.30.70.2520">
    <property type="match status" value="1"/>
</dbReference>
<organism evidence="3 4">
    <name type="scientific">Fibrella forsythiae</name>
    <dbReference type="NCBI Taxonomy" id="2817061"/>
    <lineage>
        <taxon>Bacteria</taxon>
        <taxon>Pseudomonadati</taxon>
        <taxon>Bacteroidota</taxon>
        <taxon>Cytophagia</taxon>
        <taxon>Cytophagales</taxon>
        <taxon>Spirosomataceae</taxon>
        <taxon>Fibrella</taxon>
    </lineage>
</organism>
<dbReference type="Proteomes" id="UP000664628">
    <property type="component" value="Unassembled WGS sequence"/>
</dbReference>
<dbReference type="InterPro" id="IPR036318">
    <property type="entry name" value="FAD-bd_PCMH-like_sf"/>
</dbReference>
<evidence type="ECO:0000313" key="3">
    <source>
        <dbReference type="EMBL" id="MBO0950366.1"/>
    </source>
</evidence>
<dbReference type="InterPro" id="IPR016169">
    <property type="entry name" value="FAD-bd_PCMH_sub2"/>
</dbReference>
<sequence>MQTQAINGTLFYLPHSVDDIKQLLRQAKQANQTVSVRGSGHSFPLTDQTAADSSCLHMMLSHLNAVSLDKATGLVTVQAGCHLGLDPMDPTQISTTQNSLCYQLDPLDDRGYRQSPPGWALPDLGGITHQTIGGFMATGSSGGSTKFAFEDALRSVRVVYYNETDVADRLFERPADNNPDDVFFGAAFASMGLMGIVVEATYQCIPAFNISGSEQTFPQENCALVDLFGPGNGELHKPSLKQFLESTDYTRLMWWPQAAEQQMVIWQASRTDASDWQSFVPKPYVEVTPIPGLKDAQVQWLAGKLFELVDRLPHGIEFILRKIFGPKNPTYKELVDWLESLQDDMLRFILKFFVSDQEDQPFQDTWWNGLPMDNQMSDTLFPVWFTELWIPLDQTQAAMNFLKTFYEDPENAGIFSCELYAAKASDFWLSPAYKRDVFRIDIFWFGLNEENPRLYYDRFWKALPAAGFDFRPHWGKYLPDPNGPQGTTYLRSQYPKWNQFMELRQQMDPHNLFVTPYWKTHLAL</sequence>
<dbReference type="PANTHER" id="PTHR43762:SF1">
    <property type="entry name" value="D-ARABINONO-1,4-LACTONE OXIDASE"/>
    <property type="match status" value="1"/>
</dbReference>
<dbReference type="InterPro" id="IPR007173">
    <property type="entry name" value="ALO_C"/>
</dbReference>
<comment type="caution">
    <text evidence="3">The sequence shown here is derived from an EMBL/GenBank/DDBJ whole genome shotgun (WGS) entry which is preliminary data.</text>
</comment>
<dbReference type="InterPro" id="IPR010031">
    <property type="entry name" value="FAD_lactone_oxidase-like"/>
</dbReference>
<proteinExistence type="predicted"/>
<name>A0ABS3JK34_9BACT</name>
<dbReference type="RefSeq" id="WP_207330321.1">
    <property type="nucleotide sequence ID" value="NZ_JAFMYW010000005.1"/>
</dbReference>
<evidence type="ECO:0000259" key="2">
    <source>
        <dbReference type="PROSITE" id="PS51387"/>
    </source>
</evidence>